<dbReference type="EMBL" id="OC317390">
    <property type="protein sequence ID" value="CAD7396574.1"/>
    <property type="molecule type" value="Genomic_DNA"/>
</dbReference>
<organism evidence="2">
    <name type="scientific">Timema cristinae</name>
    <name type="common">Walking stick</name>
    <dbReference type="NCBI Taxonomy" id="61476"/>
    <lineage>
        <taxon>Eukaryota</taxon>
        <taxon>Metazoa</taxon>
        <taxon>Ecdysozoa</taxon>
        <taxon>Arthropoda</taxon>
        <taxon>Hexapoda</taxon>
        <taxon>Insecta</taxon>
        <taxon>Pterygota</taxon>
        <taxon>Neoptera</taxon>
        <taxon>Polyneoptera</taxon>
        <taxon>Phasmatodea</taxon>
        <taxon>Timematodea</taxon>
        <taxon>Timematoidea</taxon>
        <taxon>Timematidae</taxon>
        <taxon>Timema</taxon>
    </lineage>
</organism>
<feature type="region of interest" description="Disordered" evidence="1">
    <location>
        <begin position="306"/>
        <end position="363"/>
    </location>
</feature>
<sequence>MFLQIIWFGRLGRLYLYKANCICAEEEWRTLLEQTTVLNIPEGGVLVLYRESPFYYDVETSDGKVVLENTDWNSVPGSWSWNLQKTDGNSWQWEERYIGTWVTWSWYKTDQQTDYRGGGFQLRSNGSVKENEEVYLELTWEQIALDEIMWMCQVLDPASYLHSAGWERSFEGYSWRFARNHHGFWTFCNEKSCIQLNSSNCNGTIQSEAISPSTMHQFNSSMGFEDLGDLEFQDEGYQEDGSEDNRIDKKRRKRSIADFFENTWNKIKSFFTGRSDNTTGNSTRCEPSPFLELLEDMVQWIRSLFKKTKEEPPRATPNPGRGDPQLSDDDANKVDVEQIDQSTRPTTAEDQDPSPNDVEELDR</sequence>
<reference evidence="2" key="1">
    <citation type="submission" date="2020-11" db="EMBL/GenBank/DDBJ databases">
        <authorList>
            <person name="Tran Van P."/>
        </authorList>
    </citation>
    <scope>NUCLEOTIDE SEQUENCE</scope>
</reference>
<evidence type="ECO:0000313" key="2">
    <source>
        <dbReference type="EMBL" id="CAD7396574.1"/>
    </source>
</evidence>
<gene>
    <name evidence="2" type="ORF">TCEB3V08_LOCUS3683</name>
</gene>
<protein>
    <submittedName>
        <fullName evidence="2">Uncharacterized protein</fullName>
    </submittedName>
</protein>
<name>A0A7R9CJP0_TIMCR</name>
<proteinExistence type="predicted"/>
<accession>A0A7R9CJP0</accession>
<dbReference type="AlphaFoldDB" id="A0A7R9CJP0"/>
<feature type="compositionally biased region" description="Acidic residues" evidence="1">
    <location>
        <begin position="349"/>
        <end position="363"/>
    </location>
</feature>
<feature type="compositionally biased region" description="Polar residues" evidence="1">
    <location>
        <begin position="339"/>
        <end position="348"/>
    </location>
</feature>
<evidence type="ECO:0000256" key="1">
    <source>
        <dbReference type="SAM" id="MobiDB-lite"/>
    </source>
</evidence>